<dbReference type="SUPFAM" id="SSF52266">
    <property type="entry name" value="SGNH hydrolase"/>
    <property type="match status" value="1"/>
</dbReference>
<sequence length="348" mass="35962">MEMSMATVRSLGLLAAAAAATSLVISAAPAQAATSYVALGDSYSSGTGTRSYINDGTACKRSTHAYPSLIAAAKGLTLNFRACSGAKIPDVTNTQLSALSASTTHVSISIGGNDAGFADVLTECAMPGWASNCNGAIDGAQNYINNVLSGQLSTLYTSIRSKAPNAKVVVVGYPRVFMGEDCNAFTWFSPSEQTRLNQTADLLNSKTSAAAGAKGFTFANPTSRFLGHAVCDSPEWINGLSSPIDESYHPNVAGQSGGYAPTVSPPLTGSAFKLTAATAKKARASAERLAAQQRTYAVQDASITPKEFRAPDLSTPEVKAAAARAGVDLSSRASIDAADRVWSARQAR</sequence>
<dbReference type="PANTHER" id="PTHR37981:SF1">
    <property type="entry name" value="SGNH HYDROLASE-TYPE ESTERASE DOMAIN-CONTAINING PROTEIN"/>
    <property type="match status" value="1"/>
</dbReference>
<accession>A0A0A0JAL2</accession>
<proteinExistence type="predicted"/>
<dbReference type="Proteomes" id="UP000030002">
    <property type="component" value="Unassembled WGS sequence"/>
</dbReference>
<evidence type="ECO:0000256" key="3">
    <source>
        <dbReference type="SAM" id="SignalP"/>
    </source>
</evidence>
<dbReference type="GO" id="GO:0019433">
    <property type="term" value="P:triglyceride catabolic process"/>
    <property type="evidence" value="ECO:0007669"/>
    <property type="project" value="TreeGrafter"/>
</dbReference>
<keyword evidence="6" id="KW-1185">Reference proteome</keyword>
<feature type="active site" description="Nucleophile" evidence="1">
    <location>
        <position position="42"/>
    </location>
</feature>
<feature type="disulfide bond" evidence="2">
    <location>
        <begin position="124"/>
        <end position="133"/>
    </location>
</feature>
<dbReference type="InterPro" id="IPR036514">
    <property type="entry name" value="SGNH_hydro_sf"/>
</dbReference>
<evidence type="ECO:0000256" key="2">
    <source>
        <dbReference type="PIRSR" id="PIRSR637460-2"/>
    </source>
</evidence>
<evidence type="ECO:0000313" key="5">
    <source>
        <dbReference type="EMBL" id="KGN33849.1"/>
    </source>
</evidence>
<feature type="active site" evidence="1">
    <location>
        <position position="249"/>
    </location>
</feature>
<evidence type="ECO:0000313" key="6">
    <source>
        <dbReference type="Proteomes" id="UP000030002"/>
    </source>
</evidence>
<protein>
    <submittedName>
        <fullName evidence="5">Lipase</fullName>
    </submittedName>
</protein>
<dbReference type="InterPro" id="IPR013830">
    <property type="entry name" value="SGNH_hydro"/>
</dbReference>
<organism evidence="5 6">
    <name type="scientific">Knoellia sinensis KCTC 19936</name>
    <dbReference type="NCBI Taxonomy" id="1385520"/>
    <lineage>
        <taxon>Bacteria</taxon>
        <taxon>Bacillati</taxon>
        <taxon>Actinomycetota</taxon>
        <taxon>Actinomycetes</taxon>
        <taxon>Micrococcales</taxon>
        <taxon>Intrasporangiaceae</taxon>
        <taxon>Knoellia</taxon>
    </lineage>
</organism>
<dbReference type="GO" id="GO:0004806">
    <property type="term" value="F:triacylglycerol lipase activity"/>
    <property type="evidence" value="ECO:0007669"/>
    <property type="project" value="TreeGrafter"/>
</dbReference>
<evidence type="ECO:0000259" key="4">
    <source>
        <dbReference type="Pfam" id="PF13472"/>
    </source>
</evidence>
<dbReference type="STRING" id="1385520.N802_08615"/>
<dbReference type="Gene3D" id="3.40.50.1110">
    <property type="entry name" value="SGNH hydrolase"/>
    <property type="match status" value="1"/>
</dbReference>
<reference evidence="5 6" key="1">
    <citation type="submission" date="2013-08" db="EMBL/GenBank/DDBJ databases">
        <title>The genome sequence of Knoellia sinensis.</title>
        <authorList>
            <person name="Zhu W."/>
            <person name="Wang G."/>
        </authorList>
    </citation>
    <scope>NUCLEOTIDE SEQUENCE [LARGE SCALE GENOMIC DNA]</scope>
    <source>
        <strain evidence="5 6">KCTC 19936</strain>
    </source>
</reference>
<feature type="signal peptide" evidence="3">
    <location>
        <begin position="1"/>
        <end position="32"/>
    </location>
</feature>
<name>A0A0A0JAL2_9MICO</name>
<evidence type="ECO:0000256" key="1">
    <source>
        <dbReference type="PIRSR" id="PIRSR637460-1"/>
    </source>
</evidence>
<feature type="domain" description="SGNH hydrolase-type esterase" evidence="4">
    <location>
        <begin position="38"/>
        <end position="255"/>
    </location>
</feature>
<dbReference type="PANTHER" id="PTHR37981">
    <property type="entry name" value="LIPASE 2"/>
    <property type="match status" value="1"/>
</dbReference>
<keyword evidence="2" id="KW-1015">Disulfide bond</keyword>
<dbReference type="eggNOG" id="COG2755">
    <property type="taxonomic scope" value="Bacteria"/>
</dbReference>
<keyword evidence="3" id="KW-0732">Signal</keyword>
<dbReference type="InterPro" id="IPR037460">
    <property type="entry name" value="SEST-like"/>
</dbReference>
<comment type="caution">
    <text evidence="5">The sequence shown here is derived from an EMBL/GenBank/DDBJ whole genome shotgun (WGS) entry which is preliminary data.</text>
</comment>
<dbReference type="AlphaFoldDB" id="A0A0A0JAL2"/>
<feature type="disulfide bond" evidence="2">
    <location>
        <begin position="59"/>
        <end position="83"/>
    </location>
</feature>
<feature type="chain" id="PRO_5001964209" evidence="3">
    <location>
        <begin position="33"/>
        <end position="348"/>
    </location>
</feature>
<dbReference type="CDD" id="cd01823">
    <property type="entry name" value="SEST_like"/>
    <property type="match status" value="1"/>
</dbReference>
<gene>
    <name evidence="5" type="ORF">N802_08615</name>
</gene>
<dbReference type="Pfam" id="PF13472">
    <property type="entry name" value="Lipase_GDSL_2"/>
    <property type="match status" value="1"/>
</dbReference>
<dbReference type="EMBL" id="AVPJ01000003">
    <property type="protein sequence ID" value="KGN33849.1"/>
    <property type="molecule type" value="Genomic_DNA"/>
</dbReference>